<evidence type="ECO:0000313" key="11">
    <source>
        <dbReference type="Proteomes" id="UP000239863"/>
    </source>
</evidence>
<dbReference type="OrthoDB" id="9804199at2"/>
<evidence type="ECO:0000256" key="4">
    <source>
        <dbReference type="ARBA" id="ARBA00022741"/>
    </source>
</evidence>
<accession>A0A2S6FW14</accession>
<keyword evidence="8" id="KW-0472">Membrane</keyword>
<dbReference type="Pfam" id="PF00005">
    <property type="entry name" value="ABC_tran"/>
    <property type="match status" value="1"/>
</dbReference>
<dbReference type="FunFam" id="3.40.50.300:FF:000056">
    <property type="entry name" value="Cell division ATP-binding protein FtsE"/>
    <property type="match status" value="1"/>
</dbReference>
<evidence type="ECO:0000256" key="7">
    <source>
        <dbReference type="ARBA" id="ARBA00022970"/>
    </source>
</evidence>
<evidence type="ECO:0000313" key="10">
    <source>
        <dbReference type="EMBL" id="PPK46922.1"/>
    </source>
</evidence>
<dbReference type="PROSITE" id="PS00211">
    <property type="entry name" value="ABC_TRANSPORTER_1"/>
    <property type="match status" value="1"/>
</dbReference>
<dbReference type="GO" id="GO:0006865">
    <property type="term" value="P:amino acid transport"/>
    <property type="evidence" value="ECO:0007669"/>
    <property type="project" value="UniProtKB-KW"/>
</dbReference>
<evidence type="ECO:0000256" key="6">
    <source>
        <dbReference type="ARBA" id="ARBA00022967"/>
    </source>
</evidence>
<keyword evidence="4" id="KW-0547">Nucleotide-binding</keyword>
<keyword evidence="5 10" id="KW-0067">ATP-binding</keyword>
<dbReference type="InterPro" id="IPR018449">
    <property type="entry name" value="NIL_domain"/>
</dbReference>
<dbReference type="PROSITE" id="PS50893">
    <property type="entry name" value="ABC_TRANSPORTER_2"/>
    <property type="match status" value="1"/>
</dbReference>
<dbReference type="STRING" id="37659.GCA_000703125_00996"/>
<keyword evidence="6" id="KW-1278">Translocase</keyword>
<dbReference type="InterPro" id="IPR045865">
    <property type="entry name" value="ACT-like_dom_sf"/>
</dbReference>
<dbReference type="InterPro" id="IPR003593">
    <property type="entry name" value="AAA+_ATPase"/>
</dbReference>
<dbReference type="PANTHER" id="PTHR43166">
    <property type="entry name" value="AMINO ACID IMPORT ATP-BINDING PROTEIN"/>
    <property type="match status" value="1"/>
</dbReference>
<feature type="domain" description="ABC transporter" evidence="9">
    <location>
        <begin position="2"/>
        <end position="237"/>
    </location>
</feature>
<dbReference type="CDD" id="cd03258">
    <property type="entry name" value="ABC_MetN_methionine_transporter"/>
    <property type="match status" value="1"/>
</dbReference>
<evidence type="ECO:0000256" key="5">
    <source>
        <dbReference type="ARBA" id="ARBA00022840"/>
    </source>
</evidence>
<name>A0A2S6FW14_9CLOT</name>
<evidence type="ECO:0000256" key="2">
    <source>
        <dbReference type="ARBA" id="ARBA00022448"/>
    </source>
</evidence>
<dbReference type="GO" id="GO:0016887">
    <property type="term" value="F:ATP hydrolysis activity"/>
    <property type="evidence" value="ECO:0007669"/>
    <property type="project" value="InterPro"/>
</dbReference>
<dbReference type="Gene3D" id="3.40.50.300">
    <property type="entry name" value="P-loop containing nucleotide triphosphate hydrolases"/>
    <property type="match status" value="1"/>
</dbReference>
<comment type="caution">
    <text evidence="10">The sequence shown here is derived from an EMBL/GenBank/DDBJ whole genome shotgun (WGS) entry which is preliminary data.</text>
</comment>
<evidence type="ECO:0000256" key="3">
    <source>
        <dbReference type="ARBA" id="ARBA00022475"/>
    </source>
</evidence>
<dbReference type="GO" id="GO:0005886">
    <property type="term" value="C:plasma membrane"/>
    <property type="evidence" value="ECO:0007669"/>
    <property type="project" value="UniProtKB-ARBA"/>
</dbReference>
<dbReference type="InterPro" id="IPR017871">
    <property type="entry name" value="ABC_transporter-like_CS"/>
</dbReference>
<dbReference type="RefSeq" id="WP_104410402.1">
    <property type="nucleotide sequence ID" value="NZ_PTIS01000015.1"/>
</dbReference>
<evidence type="ECO:0000256" key="1">
    <source>
        <dbReference type="ARBA" id="ARBA00005417"/>
    </source>
</evidence>
<dbReference type="InterPro" id="IPR041701">
    <property type="entry name" value="MetN_ABC"/>
</dbReference>
<organism evidence="10 11">
    <name type="scientific">Clostridium algidicarnis DSM 15099</name>
    <dbReference type="NCBI Taxonomy" id="1121295"/>
    <lineage>
        <taxon>Bacteria</taxon>
        <taxon>Bacillati</taxon>
        <taxon>Bacillota</taxon>
        <taxon>Clostridia</taxon>
        <taxon>Eubacteriales</taxon>
        <taxon>Clostridiaceae</taxon>
        <taxon>Clostridium</taxon>
    </lineage>
</organism>
<dbReference type="SUPFAM" id="SSF52540">
    <property type="entry name" value="P-loop containing nucleoside triphosphate hydrolases"/>
    <property type="match status" value="1"/>
</dbReference>
<sequence length="320" mass="36079">MIEITNLKKSYEGLVVLEDINLYIKKGDMFGIIGYSGAGKSTLLRCINGLESYESGSIKVDDKYIEALNYKDLRIARKDLGMIFQNFNLLNRKTVYENIALPLETWGYSKESINKRVYELLDLVSLTDKAHVKPSKLSGGQKQRIAIARALALEPKILLCDEATSALDPKTTKDILSLLNKLNKDLGITIAIVTHQMEVIKEICNSVALIDSGKLLYNGSVEDLFLKPDISLKTFIGNDDLPINLQGINIKMFFPKESSSKSIITSMARDLDKDFSIIEGKVERFRDSLLGTLTINIKDDDKDIILKYLDKNNIFWEVRD</sequence>
<comment type="similarity">
    <text evidence="1">Belongs to the ABC transporter superfamily.</text>
</comment>
<dbReference type="InterPro" id="IPR050086">
    <property type="entry name" value="MetN_ABC_transporter-like"/>
</dbReference>
<keyword evidence="3" id="KW-1003">Cell membrane</keyword>
<gene>
    <name evidence="10" type="ORF">BD821_11547</name>
</gene>
<dbReference type="PANTHER" id="PTHR43166:SF30">
    <property type="entry name" value="METHIONINE IMPORT ATP-BINDING PROTEIN METN"/>
    <property type="match status" value="1"/>
</dbReference>
<dbReference type="InterPro" id="IPR003439">
    <property type="entry name" value="ABC_transporter-like_ATP-bd"/>
</dbReference>
<dbReference type="Gene3D" id="3.30.70.260">
    <property type="match status" value="1"/>
</dbReference>
<protein>
    <submittedName>
        <fullName evidence="10">D-methionine transport system ATP-binding protein</fullName>
    </submittedName>
</protein>
<dbReference type="EMBL" id="PTIS01000015">
    <property type="protein sequence ID" value="PPK46922.1"/>
    <property type="molecule type" value="Genomic_DNA"/>
</dbReference>
<evidence type="ECO:0000259" key="9">
    <source>
        <dbReference type="PROSITE" id="PS50893"/>
    </source>
</evidence>
<reference evidence="10 11" key="1">
    <citation type="submission" date="2018-02" db="EMBL/GenBank/DDBJ databases">
        <title>Genomic Encyclopedia of Archaeal and Bacterial Type Strains, Phase II (KMG-II): from individual species to whole genera.</title>
        <authorList>
            <person name="Goeker M."/>
        </authorList>
    </citation>
    <scope>NUCLEOTIDE SEQUENCE [LARGE SCALE GENOMIC DNA]</scope>
    <source>
        <strain evidence="10 11">DSM 15099</strain>
    </source>
</reference>
<dbReference type="SMART" id="SM00382">
    <property type="entry name" value="AAA"/>
    <property type="match status" value="1"/>
</dbReference>
<keyword evidence="7" id="KW-0029">Amino-acid transport</keyword>
<dbReference type="GO" id="GO:0005524">
    <property type="term" value="F:ATP binding"/>
    <property type="evidence" value="ECO:0007669"/>
    <property type="project" value="UniProtKB-KW"/>
</dbReference>
<dbReference type="InterPro" id="IPR027417">
    <property type="entry name" value="P-loop_NTPase"/>
</dbReference>
<dbReference type="Pfam" id="PF09383">
    <property type="entry name" value="NIL"/>
    <property type="match status" value="1"/>
</dbReference>
<dbReference type="SUPFAM" id="SSF55021">
    <property type="entry name" value="ACT-like"/>
    <property type="match status" value="1"/>
</dbReference>
<keyword evidence="2" id="KW-0813">Transport</keyword>
<dbReference type="AlphaFoldDB" id="A0A2S6FW14"/>
<dbReference type="SMART" id="SM00930">
    <property type="entry name" value="NIL"/>
    <property type="match status" value="1"/>
</dbReference>
<evidence type="ECO:0000256" key="8">
    <source>
        <dbReference type="ARBA" id="ARBA00023136"/>
    </source>
</evidence>
<proteinExistence type="inferred from homology"/>
<dbReference type="Proteomes" id="UP000239863">
    <property type="component" value="Unassembled WGS sequence"/>
</dbReference>